<organism evidence="11">
    <name type="scientific">Oryza brachyantha</name>
    <name type="common">malo sina</name>
    <dbReference type="NCBI Taxonomy" id="4533"/>
    <lineage>
        <taxon>Eukaryota</taxon>
        <taxon>Viridiplantae</taxon>
        <taxon>Streptophyta</taxon>
        <taxon>Embryophyta</taxon>
        <taxon>Tracheophyta</taxon>
        <taxon>Spermatophyta</taxon>
        <taxon>Magnoliopsida</taxon>
        <taxon>Liliopsida</taxon>
        <taxon>Poales</taxon>
        <taxon>Poaceae</taxon>
        <taxon>BOP clade</taxon>
        <taxon>Oryzoideae</taxon>
        <taxon>Oryzeae</taxon>
        <taxon>Oryzinae</taxon>
        <taxon>Oryza</taxon>
    </lineage>
</organism>
<dbReference type="Pfam" id="PF01095">
    <property type="entry name" value="Pectinesterase"/>
    <property type="match status" value="1"/>
</dbReference>
<dbReference type="HOGENOM" id="CLU_012243_3_0_1"/>
<evidence type="ECO:0000256" key="5">
    <source>
        <dbReference type="ARBA" id="ARBA00023085"/>
    </source>
</evidence>
<proteinExistence type="inferred from homology"/>
<keyword evidence="9" id="KW-0134">Cell wall</keyword>
<comment type="subcellular location">
    <subcellularLocation>
        <location evidence="9">Secreted</location>
        <location evidence="9">Cell wall</location>
    </subcellularLocation>
</comment>
<evidence type="ECO:0000259" key="10">
    <source>
        <dbReference type="Pfam" id="PF01095"/>
    </source>
</evidence>
<dbReference type="FunFam" id="2.160.20.10:FF:000013">
    <property type="entry name" value="Pectinesterase"/>
    <property type="match status" value="1"/>
</dbReference>
<evidence type="ECO:0000313" key="12">
    <source>
        <dbReference type="Proteomes" id="UP000006038"/>
    </source>
</evidence>
<dbReference type="OMA" id="SKMQPSR"/>
<dbReference type="OrthoDB" id="2019149at2759"/>
<evidence type="ECO:0000256" key="2">
    <source>
        <dbReference type="ARBA" id="ARBA00008891"/>
    </source>
</evidence>
<keyword evidence="9" id="KW-0964">Secreted</keyword>
<evidence type="ECO:0000256" key="8">
    <source>
        <dbReference type="ARBA" id="ARBA00057335"/>
    </source>
</evidence>
<sequence>MQPSRRHLLLLLLLLLLLGVASFITTSSASSPVSRTFTVDQRGGGDFRSVQSAVNFVPDGNREWIRIHVKAGSYKEKVTIPSEKPYILLEGDGSRNTDITFDAHAHTGIDELVTGGGSGNVSNSPTFYSATFIVLADNFVARNIAFKNTYNARDKSKPDQAVAALVGGDRSAFYDCAFHGFQDTLCDFVGRHYFRRCLISGGVDFVSGYGQSIYDGCTLESNMPPSMRRQPGWVTAHARLAAGSPGGFVVKGGSLRGSGRQYLGRAWNPLATVVFYRMSMADIVVPQGWQAWHSPDVSSITFAEVECEGRGANKTGRVAWEKQLDEEQVHKFVDITFIDDGWLSKQPSL</sequence>
<dbReference type="SUPFAM" id="SSF51126">
    <property type="entry name" value="Pectin lyase-like"/>
    <property type="match status" value="1"/>
</dbReference>
<reference evidence="11" key="2">
    <citation type="submission" date="2013-04" db="UniProtKB">
        <authorList>
            <consortium name="EnsemblPlants"/>
        </authorList>
    </citation>
    <scope>IDENTIFICATION</scope>
</reference>
<dbReference type="InterPro" id="IPR018040">
    <property type="entry name" value="Pectinesterase_Tyr_AS"/>
</dbReference>
<dbReference type="InterPro" id="IPR011050">
    <property type="entry name" value="Pectin_lyase_fold/virulence"/>
</dbReference>
<dbReference type="PANTHER" id="PTHR31321">
    <property type="entry name" value="ACYL-COA THIOESTER HYDROLASE YBHC-RELATED"/>
    <property type="match status" value="1"/>
</dbReference>
<comment type="pathway">
    <text evidence="1 9">Glycan metabolism; pectin degradation; 2-dehydro-3-deoxy-D-gluconate from pectin: step 1/5.</text>
</comment>
<evidence type="ECO:0000256" key="3">
    <source>
        <dbReference type="ARBA" id="ARBA00013229"/>
    </source>
</evidence>
<dbReference type="PANTHER" id="PTHR31321:SF131">
    <property type="entry name" value="OS07G0655600 PROTEIN"/>
    <property type="match status" value="1"/>
</dbReference>
<dbReference type="Gene3D" id="2.160.20.10">
    <property type="entry name" value="Single-stranded right-handed beta-helix, Pectin lyase-like"/>
    <property type="match status" value="1"/>
</dbReference>
<accession>J3MNM1</accession>
<evidence type="ECO:0000256" key="4">
    <source>
        <dbReference type="ARBA" id="ARBA00022801"/>
    </source>
</evidence>
<keyword evidence="6" id="KW-0325">Glycoprotein</keyword>
<keyword evidence="9" id="KW-0732">Signal</keyword>
<dbReference type="Proteomes" id="UP000006038">
    <property type="component" value="Chromosome 7"/>
</dbReference>
<dbReference type="Gramene" id="OB07G30030.1">
    <property type="protein sequence ID" value="OB07G30030.1"/>
    <property type="gene ID" value="OB07G30030"/>
</dbReference>
<comment type="similarity">
    <text evidence="2">Belongs to the pectinesterase family.</text>
</comment>
<dbReference type="EnsemblPlants" id="OB07G30030.1">
    <property type="protein sequence ID" value="OB07G30030.1"/>
    <property type="gene ID" value="OB07G30030"/>
</dbReference>
<evidence type="ECO:0000256" key="6">
    <source>
        <dbReference type="ARBA" id="ARBA00023180"/>
    </source>
</evidence>
<dbReference type="InterPro" id="IPR012334">
    <property type="entry name" value="Pectin_lyas_fold"/>
</dbReference>
<evidence type="ECO:0000256" key="9">
    <source>
        <dbReference type="RuleBase" id="RU000589"/>
    </source>
</evidence>
<keyword evidence="12" id="KW-1185">Reference proteome</keyword>
<dbReference type="PROSITE" id="PS00800">
    <property type="entry name" value="PECTINESTERASE_1"/>
    <property type="match status" value="1"/>
</dbReference>
<keyword evidence="4 9" id="KW-0378">Hydrolase</keyword>
<feature type="domain" description="Pectinesterase catalytic" evidence="10">
    <location>
        <begin position="38"/>
        <end position="339"/>
    </location>
</feature>
<protein>
    <recommendedName>
        <fullName evidence="3 9">Pectinesterase</fullName>
        <ecNumber evidence="3 9">3.1.1.11</ecNumber>
    </recommendedName>
</protein>
<dbReference type="eggNOG" id="ENOG502QVK0">
    <property type="taxonomic scope" value="Eukaryota"/>
</dbReference>
<dbReference type="InterPro" id="IPR000070">
    <property type="entry name" value="Pectinesterase_cat"/>
</dbReference>
<keyword evidence="9" id="KW-0961">Cell wall biogenesis/degradation</keyword>
<dbReference type="GeneID" id="102716231"/>
<dbReference type="STRING" id="4533.J3MNM1"/>
<dbReference type="EC" id="3.1.1.11" evidence="3 9"/>
<feature type="chain" id="PRO_5005136711" description="Pectinesterase" evidence="9">
    <location>
        <begin position="23"/>
        <end position="349"/>
    </location>
</feature>
<keyword evidence="5 9" id="KW-0063">Aspartyl esterase</keyword>
<feature type="signal peptide" evidence="9">
    <location>
        <begin position="1"/>
        <end position="22"/>
    </location>
</feature>
<gene>
    <name evidence="11" type="primary">LOC102716231</name>
</gene>
<evidence type="ECO:0000256" key="1">
    <source>
        <dbReference type="ARBA" id="ARBA00005184"/>
    </source>
</evidence>
<dbReference type="GO" id="GO:0045490">
    <property type="term" value="P:pectin catabolic process"/>
    <property type="evidence" value="ECO:0007669"/>
    <property type="project" value="UniProtKB-UniRule"/>
</dbReference>
<dbReference type="GO" id="GO:0042545">
    <property type="term" value="P:cell wall modification"/>
    <property type="evidence" value="ECO:0007669"/>
    <property type="project" value="UniProtKB-UniRule"/>
</dbReference>
<comment type="catalytic activity">
    <reaction evidence="7 9">
        <text>[(1-&gt;4)-alpha-D-galacturonosyl methyl ester](n) + n H2O = [(1-&gt;4)-alpha-D-galacturonosyl](n) + n methanol + n H(+)</text>
        <dbReference type="Rhea" id="RHEA:22380"/>
        <dbReference type="Rhea" id="RHEA-COMP:14570"/>
        <dbReference type="Rhea" id="RHEA-COMP:14573"/>
        <dbReference type="ChEBI" id="CHEBI:15377"/>
        <dbReference type="ChEBI" id="CHEBI:15378"/>
        <dbReference type="ChEBI" id="CHEBI:17790"/>
        <dbReference type="ChEBI" id="CHEBI:140522"/>
        <dbReference type="ChEBI" id="CHEBI:140523"/>
        <dbReference type="EC" id="3.1.1.11"/>
    </reaction>
</comment>
<name>J3MNM1_ORYBR</name>
<comment type="function">
    <text evidence="8 9">Acts in the modification of cell walls via demethylesterification of cell wall pectin.</text>
</comment>
<dbReference type="KEGG" id="obr:102716231"/>
<reference evidence="11" key="1">
    <citation type="journal article" date="2013" name="Nat. Commun.">
        <title>Whole-genome sequencing of Oryza brachyantha reveals mechanisms underlying Oryza genome evolution.</title>
        <authorList>
            <person name="Chen J."/>
            <person name="Huang Q."/>
            <person name="Gao D."/>
            <person name="Wang J."/>
            <person name="Lang Y."/>
            <person name="Liu T."/>
            <person name="Li B."/>
            <person name="Bai Z."/>
            <person name="Luis Goicoechea J."/>
            <person name="Liang C."/>
            <person name="Chen C."/>
            <person name="Zhang W."/>
            <person name="Sun S."/>
            <person name="Liao Y."/>
            <person name="Zhang X."/>
            <person name="Yang L."/>
            <person name="Song C."/>
            <person name="Wang M."/>
            <person name="Shi J."/>
            <person name="Liu G."/>
            <person name="Liu J."/>
            <person name="Zhou H."/>
            <person name="Zhou W."/>
            <person name="Yu Q."/>
            <person name="An N."/>
            <person name="Chen Y."/>
            <person name="Cai Q."/>
            <person name="Wang B."/>
            <person name="Liu B."/>
            <person name="Min J."/>
            <person name="Huang Y."/>
            <person name="Wu H."/>
            <person name="Li Z."/>
            <person name="Zhang Y."/>
            <person name="Yin Y."/>
            <person name="Song W."/>
            <person name="Jiang J."/>
            <person name="Jackson S.A."/>
            <person name="Wing R.A."/>
            <person name="Wang J."/>
            <person name="Chen M."/>
        </authorList>
    </citation>
    <scope>NUCLEOTIDE SEQUENCE [LARGE SCALE GENOMIC DNA]</scope>
    <source>
        <strain evidence="11">cv. IRGC 101232</strain>
    </source>
</reference>
<evidence type="ECO:0000256" key="7">
    <source>
        <dbReference type="ARBA" id="ARBA00047928"/>
    </source>
</evidence>
<dbReference type="AlphaFoldDB" id="J3MNM1"/>
<dbReference type="GO" id="GO:0030599">
    <property type="term" value="F:pectinesterase activity"/>
    <property type="evidence" value="ECO:0007669"/>
    <property type="project" value="UniProtKB-UniRule"/>
</dbReference>
<dbReference type="UniPathway" id="UPA00545">
    <property type="reaction ID" value="UER00823"/>
</dbReference>
<evidence type="ECO:0000313" key="11">
    <source>
        <dbReference type="EnsemblPlants" id="OB07G30030.1"/>
    </source>
</evidence>